<feature type="compositionally biased region" description="Basic and acidic residues" evidence="1">
    <location>
        <begin position="156"/>
        <end position="173"/>
    </location>
</feature>
<evidence type="ECO:0000256" key="2">
    <source>
        <dbReference type="SAM" id="SignalP"/>
    </source>
</evidence>
<feature type="region of interest" description="Disordered" evidence="1">
    <location>
        <begin position="156"/>
        <end position="181"/>
    </location>
</feature>
<gene>
    <name evidence="3" type="ORF">BOO71_0011701</name>
</gene>
<keyword evidence="2" id="KW-0732">Signal</keyword>
<comment type="caution">
    <text evidence="3">The sequence shown here is derived from an EMBL/GenBank/DDBJ whole genome shotgun (WGS) entry which is preliminary data.</text>
</comment>
<dbReference type="OrthoDB" id="71570at2"/>
<feature type="signal peptide" evidence="2">
    <location>
        <begin position="1"/>
        <end position="19"/>
    </location>
</feature>
<accession>A0A1U7NU96</accession>
<evidence type="ECO:0000313" key="4">
    <source>
        <dbReference type="Proteomes" id="UP000186607"/>
    </source>
</evidence>
<dbReference type="AlphaFoldDB" id="A0A1U7NU96"/>
<evidence type="ECO:0000256" key="1">
    <source>
        <dbReference type="SAM" id="MobiDB-lite"/>
    </source>
</evidence>
<dbReference type="Proteomes" id="UP000186607">
    <property type="component" value="Unassembled WGS sequence"/>
</dbReference>
<dbReference type="RefSeq" id="WP_075835382.1">
    <property type="nucleotide sequence ID" value="NZ_MSTI01000139.1"/>
</dbReference>
<reference evidence="3 4" key="1">
    <citation type="submission" date="2017-01" db="EMBL/GenBank/DDBJ databases">
        <title>Genome Analysis of Deinococcus marmoris KOPRI26562.</title>
        <authorList>
            <person name="Kim J.H."/>
            <person name="Oh H.-M."/>
        </authorList>
    </citation>
    <scope>NUCLEOTIDE SEQUENCE [LARGE SCALE GENOMIC DNA]</scope>
    <source>
        <strain evidence="3 4">KOPRI26562</strain>
    </source>
</reference>
<proteinExistence type="predicted"/>
<organism evidence="3 4">
    <name type="scientific">Deinococcus marmoris</name>
    <dbReference type="NCBI Taxonomy" id="249408"/>
    <lineage>
        <taxon>Bacteria</taxon>
        <taxon>Thermotogati</taxon>
        <taxon>Deinococcota</taxon>
        <taxon>Deinococci</taxon>
        <taxon>Deinococcales</taxon>
        <taxon>Deinococcaceae</taxon>
        <taxon>Deinococcus</taxon>
    </lineage>
</organism>
<evidence type="ECO:0000313" key="3">
    <source>
        <dbReference type="EMBL" id="OLV16492.1"/>
    </source>
</evidence>
<keyword evidence="4" id="KW-1185">Reference proteome</keyword>
<feature type="chain" id="PRO_5013115334" evidence="2">
    <location>
        <begin position="20"/>
        <end position="181"/>
    </location>
</feature>
<sequence length="181" mass="18809">MRTLLLALLLILPLSFASAQGGRPPRPPPPPQTELAGFAEAAGYLVRARAIAAALSPGVPQAQNTPGGPRLSVPLLYGGRAVAQVFVTPDGQPVPRGQEGFLAMGRGLKGGAQATLKAQVAALTVSSLARVMGPQIHCYLLLDAQVVTELRFDRQTGELLEDRGPPGKDDKNKKGPGPGKP</sequence>
<name>A0A1U7NU96_9DEIO</name>
<protein>
    <submittedName>
        <fullName evidence="3">Uncharacterized protein</fullName>
    </submittedName>
</protein>
<dbReference type="EMBL" id="MSTI01000139">
    <property type="protein sequence ID" value="OLV16492.1"/>
    <property type="molecule type" value="Genomic_DNA"/>
</dbReference>